<dbReference type="GO" id="GO:0016747">
    <property type="term" value="F:acyltransferase activity, transferring groups other than amino-acyl groups"/>
    <property type="evidence" value="ECO:0007669"/>
    <property type="project" value="InterPro"/>
</dbReference>
<name>A0A8K0DYZ7_9ROSA</name>
<feature type="region of interest" description="Disordered" evidence="1">
    <location>
        <begin position="149"/>
        <end position="169"/>
    </location>
</feature>
<keyword evidence="7" id="KW-1185">Reference proteome</keyword>
<feature type="region of interest" description="Disordered" evidence="1">
    <location>
        <begin position="389"/>
        <end position="441"/>
    </location>
</feature>
<dbReference type="Pfam" id="PF02797">
    <property type="entry name" value="Chal_sti_synt_C"/>
    <property type="match status" value="1"/>
</dbReference>
<dbReference type="SUPFAM" id="SSF53901">
    <property type="entry name" value="Thiolase-like"/>
    <property type="match status" value="1"/>
</dbReference>
<dbReference type="OrthoDB" id="686198at2759"/>
<dbReference type="InterPro" id="IPR058353">
    <property type="entry name" value="DUF8040"/>
</dbReference>
<dbReference type="GO" id="GO:0006633">
    <property type="term" value="P:fatty acid biosynthetic process"/>
    <property type="evidence" value="ECO:0007669"/>
    <property type="project" value="InterPro"/>
</dbReference>
<sequence length="892" mass="101453">MRENIKSFNLSGMGCSASIIDIDLVKHFSTIESMVVGLNFKAVVENFCIHPGGRVAIDGSGKSLELSDYDLEPSRRALHRFGNTSAASCWYVLAYMEAKKRPRKGYRNLMIIFGAEEAETMQGTVAFLPEGESVVTQRTFETEAVHDGSLNTFHSGRNDGEGSYSSRRRYTTRVSNRNWTWKPAARGMGNSKAVRELRSGLSSTEHVRLLSSPPRPTFSRNHEIEIFPRSLFPDHCSVVVRSDPSFATDVDDDGKKEGIWSEKNEAIYVELMEQEVIKGNRSTTTFTKSSWNYIRNQLQIRCGHSYTHDQLKNKFHSLKRIYKEFKKLLKGTTGVGWNPALGTITLDDTVWDNLIKVNKSAKKFRKKVAHTYEKLQVIYEDTMATGEFSCPSTRIPSDSEDGNTINEMNVDGDGQEDKSDGMDKSEGNKNSSTSSRGTRRKRENISGALISFINVYAESARKRNEILEHKVASSSSATSSTNDDGAVPSKRNDEDEDLLNQCFEILNTMDEIDGDSYSKAIKLLHDDVYMDLGDVDLSLFEDDDDDELIFIFLYLVCNEYAQIDSLRQPCRTSLLRGHDYVLELLNGHESRCYDCFRMDKSVFITFCEELKSKTNLKNSRFVTVQEQVAIFLLTICHNERNRLVAERFQHSGETISRYFNHVLKKVCMLGVELICHSNSDVVSPEIRFNPKYYPFFKNCIGAIDGTHVDAHIPQDQQIPFRDKYYVVDSGYPNMPGFLSPYRGERYHLRDFRGRRQQPHGSKTQMPINISQNDTMLMAQIVEANDLAGGLAFYWREDCAITWQWSTERLICVRATTLDGSKKVSGLDLGFSGSKYTWHNNSEGQAYIRERLDRAVVNQSWLQENPDASVQHLAMEESDHLPILIKTNNQVLI</sequence>
<dbReference type="PANTHER" id="PTHR47584:SF14">
    <property type="entry name" value="L10-INTERACTING MYB DOMAIN-CONTAINING PROTEIN-LIKE"/>
    <property type="match status" value="1"/>
</dbReference>
<feature type="compositionally biased region" description="Polar residues" evidence="1">
    <location>
        <begin position="390"/>
        <end position="407"/>
    </location>
</feature>
<evidence type="ECO:0008006" key="8">
    <source>
        <dbReference type="Google" id="ProtNLM"/>
    </source>
</evidence>
<dbReference type="AlphaFoldDB" id="A0A8K0DYZ7"/>
<evidence type="ECO:0000259" key="3">
    <source>
        <dbReference type="Pfam" id="PF08392"/>
    </source>
</evidence>
<organism evidence="6 7">
    <name type="scientific">Rhamnella rubrinervis</name>
    <dbReference type="NCBI Taxonomy" id="2594499"/>
    <lineage>
        <taxon>Eukaryota</taxon>
        <taxon>Viridiplantae</taxon>
        <taxon>Streptophyta</taxon>
        <taxon>Embryophyta</taxon>
        <taxon>Tracheophyta</taxon>
        <taxon>Spermatophyta</taxon>
        <taxon>Magnoliopsida</taxon>
        <taxon>eudicotyledons</taxon>
        <taxon>Gunneridae</taxon>
        <taxon>Pentapetalae</taxon>
        <taxon>rosids</taxon>
        <taxon>fabids</taxon>
        <taxon>Rosales</taxon>
        <taxon>Rhamnaceae</taxon>
        <taxon>rhamnoid group</taxon>
        <taxon>Rhamneae</taxon>
        <taxon>Rhamnella</taxon>
    </lineage>
</organism>
<dbReference type="Pfam" id="PF26138">
    <property type="entry name" value="DUF8040"/>
    <property type="match status" value="1"/>
</dbReference>
<dbReference type="SUPFAM" id="SSF56219">
    <property type="entry name" value="DNase I-like"/>
    <property type="match status" value="1"/>
</dbReference>
<evidence type="ECO:0000259" key="5">
    <source>
        <dbReference type="Pfam" id="PF26138"/>
    </source>
</evidence>
<evidence type="ECO:0000259" key="2">
    <source>
        <dbReference type="Pfam" id="PF02797"/>
    </source>
</evidence>
<feature type="region of interest" description="Disordered" evidence="1">
    <location>
        <begin position="470"/>
        <end position="493"/>
    </location>
</feature>
<proteinExistence type="predicted"/>
<feature type="domain" description="FAE" evidence="3">
    <location>
        <begin position="1"/>
        <end position="31"/>
    </location>
</feature>
<evidence type="ECO:0000256" key="1">
    <source>
        <dbReference type="SAM" id="MobiDB-lite"/>
    </source>
</evidence>
<dbReference type="InterPro" id="IPR016039">
    <property type="entry name" value="Thiolase-like"/>
</dbReference>
<dbReference type="EMBL" id="VOIH02000011">
    <property type="protein sequence ID" value="KAF3433792.1"/>
    <property type="molecule type" value="Genomic_DNA"/>
</dbReference>
<dbReference type="GO" id="GO:0016020">
    <property type="term" value="C:membrane"/>
    <property type="evidence" value="ECO:0007669"/>
    <property type="project" value="InterPro"/>
</dbReference>
<dbReference type="InterPro" id="IPR024752">
    <property type="entry name" value="Myb/SANT-like_dom"/>
</dbReference>
<evidence type="ECO:0000313" key="6">
    <source>
        <dbReference type="EMBL" id="KAF3433792.1"/>
    </source>
</evidence>
<accession>A0A8K0DYZ7</accession>
<comment type="caution">
    <text evidence="6">The sequence shown here is derived from an EMBL/GenBank/DDBJ whole genome shotgun (WGS) entry which is preliminary data.</text>
</comment>
<gene>
    <name evidence="6" type="ORF">FNV43_RR24895</name>
</gene>
<feature type="compositionally biased region" description="Basic and acidic residues" evidence="1">
    <location>
        <begin position="415"/>
        <end position="427"/>
    </location>
</feature>
<dbReference type="Gene3D" id="3.40.47.10">
    <property type="match status" value="1"/>
</dbReference>
<feature type="domain" description="Chalcone/stilbene synthase C-terminal" evidence="2">
    <location>
        <begin position="47"/>
        <end position="101"/>
    </location>
</feature>
<dbReference type="Pfam" id="PF08392">
    <property type="entry name" value="FAE1_CUT1_RppA"/>
    <property type="match status" value="1"/>
</dbReference>
<evidence type="ECO:0000313" key="7">
    <source>
        <dbReference type="Proteomes" id="UP000796880"/>
    </source>
</evidence>
<dbReference type="InterPro" id="IPR013601">
    <property type="entry name" value="FAE1_typ3_polyketide_synth"/>
</dbReference>
<feature type="domain" description="Myb/SANT-like" evidence="4">
    <location>
        <begin position="260"/>
        <end position="353"/>
    </location>
</feature>
<dbReference type="InterPro" id="IPR012328">
    <property type="entry name" value="Chalcone/stilbene_synt_C"/>
</dbReference>
<protein>
    <recommendedName>
        <fullName evidence="8">Myb/SANT-like domain-containing protein</fullName>
    </recommendedName>
</protein>
<reference evidence="6" key="1">
    <citation type="submission" date="2020-03" db="EMBL/GenBank/DDBJ databases">
        <title>A high-quality chromosome-level genome assembly of a woody plant with both climbing and erect habits, Rhamnella rubrinervis.</title>
        <authorList>
            <person name="Lu Z."/>
            <person name="Yang Y."/>
            <person name="Zhu X."/>
            <person name="Sun Y."/>
        </authorList>
    </citation>
    <scope>NUCLEOTIDE SEQUENCE</scope>
    <source>
        <strain evidence="6">BYM</strain>
        <tissue evidence="6">Leaf</tissue>
    </source>
</reference>
<dbReference type="PANTHER" id="PTHR47584">
    <property type="match status" value="1"/>
</dbReference>
<dbReference type="InterPro" id="IPR036691">
    <property type="entry name" value="Endo/exonu/phosph_ase_sf"/>
</dbReference>
<evidence type="ECO:0000259" key="4">
    <source>
        <dbReference type="Pfam" id="PF12776"/>
    </source>
</evidence>
<dbReference type="Proteomes" id="UP000796880">
    <property type="component" value="Unassembled WGS sequence"/>
</dbReference>
<feature type="domain" description="DUF8040" evidence="5">
    <location>
        <begin position="572"/>
        <end position="667"/>
    </location>
</feature>
<feature type="compositionally biased region" description="Low complexity" evidence="1">
    <location>
        <begin position="472"/>
        <end position="481"/>
    </location>
</feature>
<dbReference type="InterPro" id="IPR045026">
    <property type="entry name" value="LIMYB"/>
</dbReference>
<dbReference type="Pfam" id="PF12776">
    <property type="entry name" value="Myb_DNA-bind_3"/>
    <property type="match status" value="1"/>
</dbReference>